<dbReference type="InterPro" id="IPR040902">
    <property type="entry name" value="AHJR-like"/>
</dbReference>
<proteinExistence type="predicted"/>
<accession>A0AAW5VDP0</accession>
<dbReference type="RefSeq" id="WP_265356571.1">
    <property type="nucleotide sequence ID" value="NZ_JAMQPS010000012.1"/>
</dbReference>
<feature type="domain" description="REase AHJR-like" evidence="1">
    <location>
        <begin position="2"/>
        <end position="95"/>
    </location>
</feature>
<evidence type="ECO:0000259" key="1">
    <source>
        <dbReference type="Pfam" id="PF18743"/>
    </source>
</evidence>
<sequence>MIEAEFLDYLIEHYRKLGYKINKQPKSDNIPFNLNGYIPDLICEKDEEHILVEIKNHINQITFDKVKEISEIVSSHQGWKFILVSPNQGSFNFSHNNISEELEISFKKINKSFEIELYDACFLYLWNLYIQLLIEYGKKNELPIEALSDQNIINVLYSEGLLSISDLDETNNFRTIRNNVTHSNNSRVNKNIVIDFYNFIKDKSKKINQEIYKKMNEIGS</sequence>
<reference evidence="2" key="1">
    <citation type="submission" date="2022-06" db="EMBL/GenBank/DDBJ databases">
        <title>Leptospira isolates from biofilms formed at urban environments.</title>
        <authorList>
            <person name="Ribeiro P.S."/>
            <person name="Sousa T."/>
            <person name="Carvalho N."/>
            <person name="Aburjaile F."/>
            <person name="Neves F."/>
            <person name="Oliveira D."/>
            <person name="Blanco L."/>
            <person name="Lima J."/>
            <person name="Costa F."/>
            <person name="Brenig B."/>
            <person name="Soares S."/>
            <person name="Ramos R."/>
            <person name="Goes-Neto A."/>
            <person name="Matiuzzi M."/>
            <person name="Azevedo V."/>
            <person name="Ristow P."/>
        </authorList>
    </citation>
    <scope>NUCLEOTIDE SEQUENCE</scope>
    <source>
        <strain evidence="2">VSF7</strain>
    </source>
</reference>
<dbReference type="Proteomes" id="UP001209694">
    <property type="component" value="Unassembled WGS sequence"/>
</dbReference>
<name>A0AAW5VDP0_9LEPT</name>
<dbReference type="SUPFAM" id="SSF52980">
    <property type="entry name" value="Restriction endonuclease-like"/>
    <property type="match status" value="1"/>
</dbReference>
<comment type="caution">
    <text evidence="2">The sequence shown here is derived from an EMBL/GenBank/DDBJ whole genome shotgun (WGS) entry which is preliminary data.</text>
</comment>
<dbReference type="AlphaFoldDB" id="A0AAW5VDP0"/>
<dbReference type="EMBL" id="JAMQQD010000013">
    <property type="protein sequence ID" value="MCW7517203.1"/>
    <property type="molecule type" value="Genomic_DNA"/>
</dbReference>
<evidence type="ECO:0000313" key="3">
    <source>
        <dbReference type="Proteomes" id="UP001209694"/>
    </source>
</evidence>
<protein>
    <recommendedName>
        <fullName evidence="1">REase AHJR-like domain-containing protein</fullName>
    </recommendedName>
</protein>
<organism evidence="2 3">
    <name type="scientific">Leptospira levettii</name>
    <dbReference type="NCBI Taxonomy" id="2023178"/>
    <lineage>
        <taxon>Bacteria</taxon>
        <taxon>Pseudomonadati</taxon>
        <taxon>Spirochaetota</taxon>
        <taxon>Spirochaetia</taxon>
        <taxon>Leptospirales</taxon>
        <taxon>Leptospiraceae</taxon>
        <taxon>Leptospira</taxon>
    </lineage>
</organism>
<dbReference type="Pfam" id="PF18743">
    <property type="entry name" value="AHJR-like"/>
    <property type="match status" value="1"/>
</dbReference>
<evidence type="ECO:0000313" key="2">
    <source>
        <dbReference type="EMBL" id="MCW7517203.1"/>
    </source>
</evidence>
<dbReference type="InterPro" id="IPR011335">
    <property type="entry name" value="Restrct_endonuc-II-like"/>
</dbReference>
<gene>
    <name evidence="2" type="ORF">ND810_18695</name>
</gene>